<feature type="coiled-coil region" evidence="3">
    <location>
        <begin position="60"/>
        <end position="122"/>
    </location>
</feature>
<evidence type="ECO:0008006" key="7">
    <source>
        <dbReference type="Google" id="ProtNLM"/>
    </source>
</evidence>
<dbReference type="Gene3D" id="1.10.287.1490">
    <property type="match status" value="1"/>
</dbReference>
<dbReference type="PANTHER" id="PTHR31580">
    <property type="entry name" value="FILAMENT-LIKE PLANT PROTEIN 4"/>
    <property type="match status" value="1"/>
</dbReference>
<evidence type="ECO:0000256" key="4">
    <source>
        <dbReference type="SAM" id="MobiDB-lite"/>
    </source>
</evidence>
<feature type="compositionally biased region" description="Low complexity" evidence="4">
    <location>
        <begin position="1041"/>
        <end position="1073"/>
    </location>
</feature>
<evidence type="ECO:0000256" key="1">
    <source>
        <dbReference type="ARBA" id="ARBA00005921"/>
    </source>
</evidence>
<protein>
    <recommendedName>
        <fullName evidence="7">Filament-like plant protein 4</fullName>
    </recommendedName>
</protein>
<dbReference type="Pfam" id="PF05911">
    <property type="entry name" value="FPP"/>
    <property type="match status" value="1"/>
</dbReference>
<feature type="coiled-coil region" evidence="3">
    <location>
        <begin position="165"/>
        <end position="323"/>
    </location>
</feature>
<feature type="region of interest" description="Disordered" evidence="4">
    <location>
        <begin position="447"/>
        <end position="478"/>
    </location>
</feature>
<feature type="coiled-coil region" evidence="3">
    <location>
        <begin position="382"/>
        <end position="409"/>
    </location>
</feature>
<feature type="region of interest" description="Disordered" evidence="4">
    <location>
        <begin position="26"/>
        <end position="46"/>
    </location>
</feature>
<comment type="caution">
    <text evidence="5">The sequence shown here is derived from an EMBL/GenBank/DDBJ whole genome shotgun (WGS) entry which is preliminary data.</text>
</comment>
<feature type="region of interest" description="Disordered" evidence="4">
    <location>
        <begin position="350"/>
        <end position="370"/>
    </location>
</feature>
<dbReference type="SUPFAM" id="SSF57997">
    <property type="entry name" value="Tropomyosin"/>
    <property type="match status" value="2"/>
</dbReference>
<keyword evidence="2 3" id="KW-0175">Coiled coil</keyword>
<dbReference type="Proteomes" id="UP001443914">
    <property type="component" value="Unassembled WGS sequence"/>
</dbReference>
<feature type="compositionally biased region" description="Polar residues" evidence="4">
    <location>
        <begin position="456"/>
        <end position="466"/>
    </location>
</feature>
<accession>A0AAW1MQW9</accession>
<evidence type="ECO:0000313" key="5">
    <source>
        <dbReference type="EMBL" id="KAK9748451.1"/>
    </source>
</evidence>
<comment type="similarity">
    <text evidence="1">Belongs to the FPP family.</text>
</comment>
<evidence type="ECO:0000256" key="2">
    <source>
        <dbReference type="ARBA" id="ARBA00023054"/>
    </source>
</evidence>
<feature type="coiled-coil region" evidence="3">
    <location>
        <begin position="800"/>
        <end position="958"/>
    </location>
</feature>
<organism evidence="5 6">
    <name type="scientific">Saponaria officinalis</name>
    <name type="common">Common soapwort</name>
    <name type="synonym">Lychnis saponaria</name>
    <dbReference type="NCBI Taxonomy" id="3572"/>
    <lineage>
        <taxon>Eukaryota</taxon>
        <taxon>Viridiplantae</taxon>
        <taxon>Streptophyta</taxon>
        <taxon>Embryophyta</taxon>
        <taxon>Tracheophyta</taxon>
        <taxon>Spermatophyta</taxon>
        <taxon>Magnoliopsida</taxon>
        <taxon>eudicotyledons</taxon>
        <taxon>Gunneridae</taxon>
        <taxon>Pentapetalae</taxon>
        <taxon>Caryophyllales</taxon>
        <taxon>Caryophyllaceae</taxon>
        <taxon>Caryophylleae</taxon>
        <taxon>Saponaria</taxon>
    </lineage>
</organism>
<gene>
    <name evidence="5" type="ORF">RND81_02G058500</name>
</gene>
<evidence type="ECO:0000256" key="3">
    <source>
        <dbReference type="SAM" id="Coils"/>
    </source>
</evidence>
<dbReference type="InterPro" id="IPR008587">
    <property type="entry name" value="FPP_plant"/>
</dbReference>
<feature type="compositionally biased region" description="Polar residues" evidence="4">
    <location>
        <begin position="970"/>
        <end position="995"/>
    </location>
</feature>
<dbReference type="PANTHER" id="PTHR31580:SF4">
    <property type="entry name" value="FILAMENT-LIKE PLANT PROTEIN 6"/>
    <property type="match status" value="1"/>
</dbReference>
<feature type="region of interest" description="Disordered" evidence="4">
    <location>
        <begin position="970"/>
        <end position="1073"/>
    </location>
</feature>
<evidence type="ECO:0000313" key="6">
    <source>
        <dbReference type="Proteomes" id="UP001443914"/>
    </source>
</evidence>
<proteinExistence type="inferred from homology"/>
<sequence length="1073" mass="119574">MDRRGWPWKKKASEKSAAEKAIATLDSVGGSLSSSGTQADKDNYKKPNYVQISVETYSHLTKLENQVKAYEEHAKEYEEQTNAYEEQAKAYEDQVQTMEEEINELKEKLSSTNSEITTKEELVKQHAKVAEEAVSGWEKAEAEALTLKNHLESVTLAKLAVEDRAAHLDGALKECMRQIRNLKEDNEQRLQEVAHTKNKQYDRMKHELESRIACLDQDLMRAEAENAAITRSLHERSNMLIKVSEEKARAEAEIELLKSNVESCEREINSLKYELNIVSKEMEIRNEEKNMCVKTADVANKQLLESVKKINKLEAECQRLRGLVRKKLPGPAALAQMKLEVESLGRDHGDARLRRSPMRPTSPQFSSNPHMSAVPEFSLDGVQRFQKENEFLTERLLAMEEETKMLKEALAKRNSELQASRSICAKTASKLQSLEAHVQAFNQQQGFSKAERSFSQRDSNPPSMASFSEDGNDDAASCSESWSSALISELSQIKEKNKDQILKSENGSHLELMDDFEEMEKLARDDSVSCADKSPGITMEVNGVVTNVNSTSMTSTTQPESGSLASPVADLDTNAKPLPLVKLQSRICRVFESVSNESDVMKIMEDIKHVVQEVQDDVNCHSKSYDFEEKHCSDSRTDPQNVPSVEKETCLFEDGKNGKISQDLIAAMSQIHNYVSSLGEGARAVHVISDDDDDGLRHKIEHFSATFDKLMCNESSVDDFISALSDVMAKASELSYDIFGYKVNAAEVIGPACIDKVALSENKSPQGESYSNDCGISDSSLNPEVPQEANIISGFEPGSCIYSAEEVEQLKAEKENMEREFFRCSQDVEIAKSQLKEMEQQLTEVKSELASSQKMNGLADTQLKCMAESYKTLEKRAGELEGEVNDLRDKLESLNIQLENERTSYQEVLSRCRALEEQLQRNEECSVCSSSAAEADVKAKQEKELEAATEKLAACQETIFILGKQLKSMRPQTELMSSPNSERSSKSGPNGNGPTTMGMALRDMDQAEMDTATSPTLRRVGSEGNVPKSPASPKNQRHSPTKSVSSTGSSTPTPEKQSRGFSRFFSSKGKNDN</sequence>
<dbReference type="AlphaFoldDB" id="A0AAW1MQW9"/>
<reference evidence="5" key="1">
    <citation type="submission" date="2024-03" db="EMBL/GenBank/DDBJ databases">
        <title>WGS assembly of Saponaria officinalis var. Norfolk2.</title>
        <authorList>
            <person name="Jenkins J."/>
            <person name="Shu S."/>
            <person name="Grimwood J."/>
            <person name="Barry K."/>
            <person name="Goodstein D."/>
            <person name="Schmutz J."/>
            <person name="Leebens-Mack J."/>
            <person name="Osbourn A."/>
        </authorList>
    </citation>
    <scope>NUCLEOTIDE SEQUENCE [LARGE SCALE GENOMIC DNA]</scope>
    <source>
        <strain evidence="5">JIC</strain>
    </source>
</reference>
<feature type="compositionally biased region" description="Polar residues" evidence="4">
    <location>
        <begin position="359"/>
        <end position="370"/>
    </location>
</feature>
<keyword evidence="6" id="KW-1185">Reference proteome</keyword>
<name>A0AAW1MQW9_SAPOF</name>
<feature type="compositionally biased region" description="Low complexity" evidence="4">
    <location>
        <begin position="26"/>
        <end position="36"/>
    </location>
</feature>
<dbReference type="EMBL" id="JBDFQZ010000002">
    <property type="protein sequence ID" value="KAK9748451.1"/>
    <property type="molecule type" value="Genomic_DNA"/>
</dbReference>